<dbReference type="InterPro" id="IPR001279">
    <property type="entry name" value="Metallo-B-lactamas"/>
</dbReference>
<accession>A0A075WS72</accession>
<evidence type="ECO:0000256" key="1">
    <source>
        <dbReference type="ARBA" id="ARBA00022801"/>
    </source>
</evidence>
<dbReference type="SUPFAM" id="SSF56281">
    <property type="entry name" value="Metallo-hydrolase/oxidoreductase"/>
    <property type="match status" value="1"/>
</dbReference>
<dbReference type="eggNOG" id="COG2220">
    <property type="taxonomic scope" value="Bacteria"/>
</dbReference>
<dbReference type="Pfam" id="PF13483">
    <property type="entry name" value="Lactamase_B_3"/>
    <property type="match status" value="1"/>
</dbReference>
<dbReference type="NCBIfam" id="NF001911">
    <property type="entry name" value="PRK00685.1"/>
    <property type="match status" value="1"/>
</dbReference>
<dbReference type="KEGG" id="tcm:HL41_02210"/>
<dbReference type="OrthoDB" id="9789133at2"/>
<dbReference type="HAMAP" id="MF_00457">
    <property type="entry name" value="UPF0173"/>
    <property type="match status" value="1"/>
</dbReference>
<keyword evidence="5" id="KW-1185">Reference proteome</keyword>
<name>A0A075WS72_9BACT</name>
<proteinExistence type="inferred from homology"/>
<dbReference type="InterPro" id="IPR036866">
    <property type="entry name" value="RibonucZ/Hydroxyglut_hydro"/>
</dbReference>
<reference evidence="4 5" key="1">
    <citation type="journal article" date="2015" name="Genome Announc.">
        <title>Genome Sequence of a Sulfate-Reducing Thermophilic Bacterium, Thermodesulfobacterium commune DSM 2178T (Phylum Thermodesulfobacteria).</title>
        <authorList>
            <person name="Bhatnagar S."/>
            <person name="Badger J.H."/>
            <person name="Madupu R."/>
            <person name="Khouri H.M."/>
            <person name="O'Connor E.M."/>
            <person name="Robb F.T."/>
            <person name="Ward N.L."/>
            <person name="Eisen J.A."/>
        </authorList>
    </citation>
    <scope>NUCLEOTIDE SEQUENCE [LARGE SCALE GENOMIC DNA]</scope>
    <source>
        <strain evidence="4 5">DSM 2178</strain>
    </source>
</reference>
<evidence type="ECO:0000313" key="4">
    <source>
        <dbReference type="EMBL" id="AIH03706.1"/>
    </source>
</evidence>
<evidence type="ECO:0000259" key="3">
    <source>
        <dbReference type="SMART" id="SM00849"/>
    </source>
</evidence>
<protein>
    <recommendedName>
        <fullName evidence="2">UPF0173 metal-dependent hydrolase HL41_02210</fullName>
    </recommendedName>
</protein>
<dbReference type="PaxDb" id="289377-HL41_02210"/>
<gene>
    <name evidence="4" type="ORF">HL41_02210</name>
</gene>
<dbReference type="GO" id="GO:0016787">
    <property type="term" value="F:hydrolase activity"/>
    <property type="evidence" value="ECO:0007669"/>
    <property type="project" value="UniProtKB-UniRule"/>
</dbReference>
<organism evidence="4 5">
    <name type="scientific">Thermodesulfobacterium commune DSM 2178</name>
    <dbReference type="NCBI Taxonomy" id="289377"/>
    <lineage>
        <taxon>Bacteria</taxon>
        <taxon>Pseudomonadati</taxon>
        <taxon>Thermodesulfobacteriota</taxon>
        <taxon>Thermodesulfobacteria</taxon>
        <taxon>Thermodesulfobacteriales</taxon>
        <taxon>Thermodesulfobacteriaceae</taxon>
        <taxon>Thermodesulfobacterium</taxon>
    </lineage>
</organism>
<dbReference type="PANTHER" id="PTHR43546:SF3">
    <property type="entry name" value="UPF0173 METAL-DEPENDENT HYDROLASE MJ1163"/>
    <property type="match status" value="1"/>
</dbReference>
<dbReference type="AlphaFoldDB" id="A0A075WS72"/>
<dbReference type="Proteomes" id="UP000028481">
    <property type="component" value="Chromosome"/>
</dbReference>
<dbReference type="PANTHER" id="PTHR43546">
    <property type="entry name" value="UPF0173 METAL-DEPENDENT HYDROLASE MJ1163-RELATED"/>
    <property type="match status" value="1"/>
</dbReference>
<dbReference type="STRING" id="289377.HL41_02210"/>
<feature type="domain" description="Metallo-beta-lactamase" evidence="3">
    <location>
        <begin position="7"/>
        <end position="189"/>
    </location>
</feature>
<dbReference type="Gene3D" id="3.60.15.10">
    <property type="entry name" value="Ribonuclease Z/Hydroxyacylglutathione hydrolase-like"/>
    <property type="match status" value="1"/>
</dbReference>
<evidence type="ECO:0000256" key="2">
    <source>
        <dbReference type="HAMAP-Rule" id="MF_00457"/>
    </source>
</evidence>
<comment type="similarity">
    <text evidence="2">Belongs to the UPF0173 family.</text>
</comment>
<evidence type="ECO:0000313" key="5">
    <source>
        <dbReference type="Proteomes" id="UP000028481"/>
    </source>
</evidence>
<dbReference type="RefSeq" id="WP_022856176.1">
    <property type="nucleotide sequence ID" value="NZ_CP008796.1"/>
</dbReference>
<dbReference type="HOGENOM" id="CLU_070010_4_0_0"/>
<dbReference type="InterPro" id="IPR050114">
    <property type="entry name" value="UPF0173_UPF0282_UlaG_hydrolase"/>
</dbReference>
<dbReference type="InterPro" id="IPR022877">
    <property type="entry name" value="UPF0173"/>
</dbReference>
<sequence>MKLVFFGHSCFKIVSEKGKKIIIDPWLTNPLSPKDADQGPYDYILITHAHGDHLGEALSLSKKGGEIIAIHEIQQYLLRKGATKAIGMNIGGTYRSDGISFTMVPALHSSSFPDGSYGGEPCGFVITLENGLTIYHAGDTGVFSDMKLIGELYTPEIALLPIGDHYVMGPKEAAKACELIRPKVVIPMHYGTFPVLSGKVEDLENEIKKYGLEIKIHPLKPGEEFNL</sequence>
<keyword evidence="1 2" id="KW-0378">Hydrolase</keyword>
<dbReference type="SMART" id="SM00849">
    <property type="entry name" value="Lactamase_B"/>
    <property type="match status" value="1"/>
</dbReference>
<dbReference type="EMBL" id="CP008796">
    <property type="protein sequence ID" value="AIH03706.1"/>
    <property type="molecule type" value="Genomic_DNA"/>
</dbReference>